<gene>
    <name evidence="1" type="ORF">EHQ58_10775</name>
</gene>
<accession>A0A4V3JQY5</accession>
<dbReference type="Proteomes" id="UP000297693">
    <property type="component" value="Unassembled WGS sequence"/>
</dbReference>
<organism evidence="1 2">
    <name type="scientific">Leptospira ognonensis</name>
    <dbReference type="NCBI Taxonomy" id="2484945"/>
    <lineage>
        <taxon>Bacteria</taxon>
        <taxon>Pseudomonadati</taxon>
        <taxon>Spirochaetota</taxon>
        <taxon>Spirochaetia</taxon>
        <taxon>Leptospirales</taxon>
        <taxon>Leptospiraceae</taxon>
        <taxon>Leptospira</taxon>
    </lineage>
</organism>
<evidence type="ECO:0000313" key="2">
    <source>
        <dbReference type="Proteomes" id="UP000297693"/>
    </source>
</evidence>
<dbReference type="AlphaFoldDB" id="A0A4V3JQY5"/>
<evidence type="ECO:0008006" key="3">
    <source>
        <dbReference type="Google" id="ProtNLM"/>
    </source>
</evidence>
<reference evidence="1" key="1">
    <citation type="journal article" date="2019" name="PLoS Negl. Trop. Dis.">
        <title>Revisiting the worldwide diversity of Leptospira species in the environment.</title>
        <authorList>
            <person name="Vincent A.T."/>
            <person name="Schiettekatte O."/>
            <person name="Bourhy P."/>
            <person name="Veyrier F.J."/>
            <person name="Picardeau M."/>
        </authorList>
    </citation>
    <scope>NUCLEOTIDE SEQUENCE [LARGE SCALE GENOMIC DNA]</scope>
    <source>
        <strain evidence="1">201702476</strain>
    </source>
</reference>
<evidence type="ECO:0000313" key="1">
    <source>
        <dbReference type="EMBL" id="TGL57883.1"/>
    </source>
</evidence>
<comment type="caution">
    <text evidence="1">The sequence shown here is derived from an EMBL/GenBank/DDBJ whole genome shotgun (WGS) entry which is preliminary data.</text>
</comment>
<dbReference type="OrthoDB" id="331046at2"/>
<sequence>MGVSERQLELIKEAAEILIGESRLTKEEAIQLISASIKKELGKRATTLEALNGSPKSDRTSFIRAVVLHVEEGIQSNPEWRTRHIDKFIESFYKVLHDSWQKER</sequence>
<dbReference type="EMBL" id="RQGD01000034">
    <property type="protein sequence ID" value="TGL57883.1"/>
    <property type="molecule type" value="Genomic_DNA"/>
</dbReference>
<keyword evidence="2" id="KW-1185">Reference proteome</keyword>
<dbReference type="RefSeq" id="WP_135623901.1">
    <property type="nucleotide sequence ID" value="NZ_RQGD01000034.1"/>
</dbReference>
<protein>
    <recommendedName>
        <fullName evidence="3">DUF507 family protein</fullName>
    </recommendedName>
</protein>
<proteinExistence type="predicted"/>
<name>A0A4V3JQY5_9LEPT</name>